<dbReference type="AlphaFoldDB" id="A0A5E6M929"/>
<keyword evidence="4" id="KW-1185">Reference proteome</keyword>
<dbReference type="GO" id="GO:0016791">
    <property type="term" value="F:phosphatase activity"/>
    <property type="evidence" value="ECO:0007669"/>
    <property type="project" value="TreeGrafter"/>
</dbReference>
<keyword evidence="1 3" id="KW-0378">Hydrolase</keyword>
<evidence type="ECO:0000313" key="4">
    <source>
        <dbReference type="Proteomes" id="UP000381693"/>
    </source>
</evidence>
<dbReference type="Proteomes" id="UP000381693">
    <property type="component" value="Unassembled WGS sequence"/>
</dbReference>
<dbReference type="Gene3D" id="3.60.40.10">
    <property type="entry name" value="PPM-type phosphatase domain"/>
    <property type="match status" value="1"/>
</dbReference>
<comment type="caution">
    <text evidence="3">The sequence shown here is derived from an EMBL/GenBank/DDBJ whole genome shotgun (WGS) entry which is preliminary data.</text>
</comment>
<dbReference type="SMART" id="SM00331">
    <property type="entry name" value="PP2C_SIG"/>
    <property type="match status" value="1"/>
</dbReference>
<dbReference type="InterPro" id="IPR036457">
    <property type="entry name" value="PPM-type-like_dom_sf"/>
</dbReference>
<dbReference type="RefSeq" id="WP_142524400.1">
    <property type="nucleotide sequence ID" value="NZ_CABFUZ020000058.1"/>
</dbReference>
<evidence type="ECO:0000259" key="2">
    <source>
        <dbReference type="SMART" id="SM00331"/>
    </source>
</evidence>
<accession>A0A5E6M929</accession>
<dbReference type="PANTHER" id="PTHR43156">
    <property type="entry name" value="STAGE II SPORULATION PROTEIN E-RELATED"/>
    <property type="match status" value="1"/>
</dbReference>
<feature type="domain" description="PPM-type phosphatase" evidence="2">
    <location>
        <begin position="53"/>
        <end position="272"/>
    </location>
</feature>
<dbReference type="EC" id="3.1.3.3" evidence="3"/>
<proteinExistence type="predicted"/>
<evidence type="ECO:0000256" key="1">
    <source>
        <dbReference type="ARBA" id="ARBA00022801"/>
    </source>
</evidence>
<dbReference type="OrthoDB" id="311592at2"/>
<dbReference type="EMBL" id="CABFUZ020000058">
    <property type="protein sequence ID" value="VVM04893.1"/>
    <property type="molecule type" value="Genomic_DNA"/>
</dbReference>
<evidence type="ECO:0000313" key="3">
    <source>
        <dbReference type="EMBL" id="VVM04893.1"/>
    </source>
</evidence>
<dbReference type="InterPro" id="IPR052016">
    <property type="entry name" value="Bact_Sigma-Reg"/>
</dbReference>
<sequence>AQSAAVAVGEAALRFARRRTLPRVDKKSRQREAELLAARLFQNSLFPRTAPALPGFRLAAGHLAAGELSGDFYDLLPLDGHTWGILLGDVAGTGVAAALVGGMCRIAVRSQTLFSRSPAEVLRRVNRLLHGDLVGHTLVTMIYAIVDTETREIRLARAGQEEPLLRRVSEVIQINAPGCCFGMDSIETFDRVMADVSLSLEPGDLLLFFSDGMTDAVGPDGASLDKSALVATLSKTGTGDAQTALEELFRELHSLHSSGDLADDVTLVALERVGNIR</sequence>
<name>A0A5E6M929_9BACT</name>
<gene>
    <name evidence="3" type="primary">rsbU</name>
    <name evidence="3" type="ORF">MAMC_00270</name>
</gene>
<reference evidence="3" key="1">
    <citation type="submission" date="2019-09" db="EMBL/GenBank/DDBJ databases">
        <authorList>
            <person name="Cremers G."/>
        </authorList>
    </citation>
    <scope>NUCLEOTIDE SEQUENCE [LARGE SCALE GENOMIC DNA]</scope>
    <source>
        <strain evidence="3">3B</strain>
    </source>
</reference>
<dbReference type="SUPFAM" id="SSF81606">
    <property type="entry name" value="PP2C-like"/>
    <property type="match status" value="1"/>
</dbReference>
<feature type="non-terminal residue" evidence="3">
    <location>
        <position position="1"/>
    </location>
</feature>
<dbReference type="Pfam" id="PF07228">
    <property type="entry name" value="SpoIIE"/>
    <property type="match status" value="1"/>
</dbReference>
<dbReference type="PANTHER" id="PTHR43156:SF2">
    <property type="entry name" value="STAGE II SPORULATION PROTEIN E"/>
    <property type="match status" value="1"/>
</dbReference>
<organism evidence="3 4">
    <name type="scientific">Methylacidimicrobium cyclopophantes</name>
    <dbReference type="NCBI Taxonomy" id="1041766"/>
    <lineage>
        <taxon>Bacteria</taxon>
        <taxon>Pseudomonadati</taxon>
        <taxon>Verrucomicrobiota</taxon>
        <taxon>Methylacidimicrobium</taxon>
    </lineage>
</organism>
<dbReference type="InterPro" id="IPR001932">
    <property type="entry name" value="PPM-type_phosphatase-like_dom"/>
</dbReference>
<protein>
    <submittedName>
        <fullName evidence="3">Partial Phosphoserine phosphatase RsbU</fullName>
        <ecNumber evidence="3">3.1.3.3</ecNumber>
    </submittedName>
</protein>